<organism evidence="2 3">
    <name type="scientific">Pseudomonas amygdali pv. lachrymans str. M301315</name>
    <dbReference type="NCBI Taxonomy" id="629260"/>
    <lineage>
        <taxon>Bacteria</taxon>
        <taxon>Pseudomonadati</taxon>
        <taxon>Pseudomonadota</taxon>
        <taxon>Gammaproteobacteria</taxon>
        <taxon>Pseudomonadales</taxon>
        <taxon>Pseudomonadaceae</taxon>
        <taxon>Pseudomonas</taxon>
        <taxon>Pseudomonas amygdali</taxon>
    </lineage>
</organism>
<reference evidence="2 3" key="1">
    <citation type="journal article" date="2011" name="PLoS Pathog.">
        <title>Dynamic evolution of pathogenicity revealed by sequencing and comparative genomics of 19 Pseudomonas syringae isolates.</title>
        <authorList>
            <person name="Baltrus D.A."/>
            <person name="Nishimura M.T."/>
            <person name="Romanchuk A."/>
            <person name="Chang J.H."/>
            <person name="Mukhtar M.S."/>
            <person name="Cherkis K."/>
            <person name="Roach J."/>
            <person name="Grant S.R."/>
            <person name="Jones C.D."/>
            <person name="Dangl J.L."/>
        </authorList>
    </citation>
    <scope>NUCLEOTIDE SEQUENCE [LARGE SCALE GENOMIC DNA]</scope>
    <source>
        <strain evidence="2 3">M301315</strain>
    </source>
</reference>
<protein>
    <submittedName>
        <fullName evidence="2">DUF541 domain-containing protein</fullName>
    </submittedName>
</protein>
<keyword evidence="2" id="KW-0614">Plasmid</keyword>
<dbReference type="PANTHER" id="PTHR34387:SF1">
    <property type="entry name" value="PERIPLASMIC IMMUNOGENIC PROTEIN"/>
    <property type="match status" value="1"/>
</dbReference>
<feature type="signal peptide" evidence="1">
    <location>
        <begin position="1"/>
        <end position="22"/>
    </location>
</feature>
<feature type="chain" id="PRO_5041969235" evidence="1">
    <location>
        <begin position="23"/>
        <end position="237"/>
    </location>
</feature>
<dbReference type="Proteomes" id="UP000006426">
    <property type="component" value="Plasmid pmppla107"/>
</dbReference>
<dbReference type="PANTHER" id="PTHR34387">
    <property type="entry name" value="SLR1258 PROTEIN"/>
    <property type="match status" value="1"/>
</dbReference>
<keyword evidence="1" id="KW-0732">Signal</keyword>
<sequence length="237" mass="25241">MHPSSWLTSLALAACFATSAQAETKFNLQASADRAVQNDTMTVILSTENDSADSQALYALTNKALSDVTAKAKGHASVKLKPASRRMLPVYSGKEGEDQKLVAWRERADLQLESKSFLDLYTLVEEVLKDQKATLQVSSINFSLSDEATQSVGDELYAAALKNIKHKASVVGEGLGKPEIVIDELSFNGPYASGGAPVVMFRAKAAAMSAPSGMDSGESKVRVDLSGSFKAQGVQPH</sequence>
<evidence type="ECO:0000313" key="2">
    <source>
        <dbReference type="EMBL" id="AXH59795.1"/>
    </source>
</evidence>
<dbReference type="EMBL" id="CP031226">
    <property type="protein sequence ID" value="AXH59795.1"/>
    <property type="molecule type" value="Genomic_DNA"/>
</dbReference>
<evidence type="ECO:0000313" key="3">
    <source>
        <dbReference type="Proteomes" id="UP000006426"/>
    </source>
</evidence>
<evidence type="ECO:0000256" key="1">
    <source>
        <dbReference type="SAM" id="SignalP"/>
    </source>
</evidence>
<dbReference type="Gene3D" id="3.30.70.2970">
    <property type="entry name" value="Protein of unknown function (DUF541), domain 2"/>
    <property type="match status" value="1"/>
</dbReference>
<proteinExistence type="predicted"/>
<dbReference type="Gene3D" id="3.30.110.170">
    <property type="entry name" value="Protein of unknown function (DUF541), domain 1"/>
    <property type="match status" value="1"/>
</dbReference>
<dbReference type="AlphaFoldDB" id="A0AAD0V990"/>
<dbReference type="GeneID" id="39474536"/>
<dbReference type="GO" id="GO:0006974">
    <property type="term" value="P:DNA damage response"/>
    <property type="evidence" value="ECO:0007669"/>
    <property type="project" value="TreeGrafter"/>
</dbReference>
<dbReference type="RefSeq" id="WP_005741926.1">
    <property type="nucleotide sequence ID" value="NZ_CP031226.1"/>
</dbReference>
<dbReference type="Pfam" id="PF04402">
    <property type="entry name" value="SIMPL"/>
    <property type="match status" value="1"/>
</dbReference>
<dbReference type="InterPro" id="IPR007497">
    <property type="entry name" value="SIMPL/DUF541"/>
</dbReference>
<gene>
    <name evidence="2" type="ORF">PLA107_031725</name>
</gene>
<geneLocation type="plasmid" evidence="3">
    <name>pmppla107</name>
</geneLocation>
<name>A0AAD0V990_PSEAV</name>
<accession>A0AAD0V990</accession>
<dbReference type="InterPro" id="IPR052022">
    <property type="entry name" value="26kDa_periplasmic_antigen"/>
</dbReference>